<dbReference type="PANTHER" id="PTHR30349">
    <property type="entry name" value="PHAGE INTEGRASE-RELATED"/>
    <property type="match status" value="1"/>
</dbReference>
<dbReference type="EMBL" id="BSUL01000001">
    <property type="protein sequence ID" value="GMA26794.1"/>
    <property type="molecule type" value="Genomic_DNA"/>
</dbReference>
<dbReference type="InterPro" id="IPR013762">
    <property type="entry name" value="Integrase-like_cat_sf"/>
</dbReference>
<dbReference type="Pfam" id="PF00589">
    <property type="entry name" value="Phage_integrase"/>
    <property type="match status" value="1"/>
</dbReference>
<dbReference type="PANTHER" id="PTHR30349:SF81">
    <property type="entry name" value="TYROSINE RECOMBINASE XERC"/>
    <property type="match status" value="1"/>
</dbReference>
<evidence type="ECO:0000313" key="8">
    <source>
        <dbReference type="EMBL" id="GMA29909.1"/>
    </source>
</evidence>
<evidence type="ECO:0000256" key="2">
    <source>
        <dbReference type="ARBA" id="ARBA00023125"/>
    </source>
</evidence>
<keyword evidence="10" id="KW-1185">Reference proteome</keyword>
<evidence type="ECO:0000256" key="3">
    <source>
        <dbReference type="ARBA" id="ARBA00023172"/>
    </source>
</evidence>
<dbReference type="PROSITE" id="PS51900">
    <property type="entry name" value="CB"/>
    <property type="match status" value="1"/>
</dbReference>
<comment type="caution">
    <text evidence="9">The sequence shown here is derived from an EMBL/GenBank/DDBJ whole genome shotgun (WGS) entry which is preliminary data.</text>
</comment>
<evidence type="ECO:0000256" key="4">
    <source>
        <dbReference type="PROSITE-ProRule" id="PRU01248"/>
    </source>
</evidence>
<dbReference type="InterPro" id="IPR004107">
    <property type="entry name" value="Integrase_SAM-like_N"/>
</dbReference>
<reference evidence="9 10" key="1">
    <citation type="journal article" date="2014" name="Int. J. Syst. Evol. Microbiol.">
        <title>Complete genome sequence of Corynebacterium casei LMG S-19264T (=DSM 44701T), isolated from a smear-ripened cheese.</title>
        <authorList>
            <consortium name="US DOE Joint Genome Institute (JGI-PGF)"/>
            <person name="Walter F."/>
            <person name="Albersmeier A."/>
            <person name="Kalinowski J."/>
            <person name="Ruckert C."/>
        </authorList>
    </citation>
    <scope>NUCLEOTIDE SEQUENCE [LARGE SCALE GENOMIC DNA]</scope>
    <source>
        <strain evidence="9 10">NBRC 112289</strain>
    </source>
</reference>
<dbReference type="GO" id="GO:0003677">
    <property type="term" value="F:DNA binding"/>
    <property type="evidence" value="ECO:0007669"/>
    <property type="project" value="UniProtKB-UniRule"/>
</dbReference>
<reference evidence="9" key="2">
    <citation type="submission" date="2023-02" db="EMBL/GenBank/DDBJ databases">
        <authorList>
            <person name="Sun Q."/>
            <person name="Mori K."/>
        </authorList>
    </citation>
    <scope>NUCLEOTIDE SEQUENCE</scope>
    <source>
        <strain evidence="9">NBRC 112289</strain>
    </source>
</reference>
<dbReference type="InterPro" id="IPR002104">
    <property type="entry name" value="Integrase_catalytic"/>
</dbReference>
<evidence type="ECO:0000259" key="6">
    <source>
        <dbReference type="PROSITE" id="PS51900"/>
    </source>
</evidence>
<evidence type="ECO:0000256" key="1">
    <source>
        <dbReference type="ARBA" id="ARBA00022908"/>
    </source>
</evidence>
<dbReference type="SUPFAM" id="SSF56349">
    <property type="entry name" value="DNA breaking-rejoining enzymes"/>
    <property type="match status" value="1"/>
</dbReference>
<evidence type="ECO:0000313" key="9">
    <source>
        <dbReference type="EMBL" id="GMA29962.1"/>
    </source>
</evidence>
<dbReference type="InterPro" id="IPR010998">
    <property type="entry name" value="Integrase_recombinase_N"/>
</dbReference>
<dbReference type="InterPro" id="IPR050090">
    <property type="entry name" value="Tyrosine_recombinase_XerCD"/>
</dbReference>
<dbReference type="Gene3D" id="1.10.150.130">
    <property type="match status" value="1"/>
</dbReference>
<dbReference type="Proteomes" id="UP001157160">
    <property type="component" value="Unassembled WGS sequence"/>
</dbReference>
<dbReference type="PROSITE" id="PS51898">
    <property type="entry name" value="TYR_RECOMBINASE"/>
    <property type="match status" value="1"/>
</dbReference>
<dbReference type="Gene3D" id="1.10.443.10">
    <property type="entry name" value="Intergrase catalytic core"/>
    <property type="match status" value="1"/>
</dbReference>
<feature type="domain" description="Tyr recombinase" evidence="5">
    <location>
        <begin position="118"/>
        <end position="307"/>
    </location>
</feature>
<keyword evidence="3" id="KW-0233">DNA recombination</keyword>
<dbReference type="EMBL" id="BSUL01000001">
    <property type="protein sequence ID" value="GMA29909.1"/>
    <property type="molecule type" value="Genomic_DNA"/>
</dbReference>
<keyword evidence="1" id="KW-0229">DNA integration</keyword>
<accession>A0AA37UW17</accession>
<dbReference type="EMBL" id="BSUL01000002">
    <property type="protein sequence ID" value="GMA29962.1"/>
    <property type="molecule type" value="Genomic_DNA"/>
</dbReference>
<evidence type="ECO:0000313" key="10">
    <source>
        <dbReference type="Proteomes" id="UP001157160"/>
    </source>
</evidence>
<organism evidence="9 10">
    <name type="scientific">Arenivirga flava</name>
    <dbReference type="NCBI Taxonomy" id="1930060"/>
    <lineage>
        <taxon>Bacteria</taxon>
        <taxon>Bacillati</taxon>
        <taxon>Actinomycetota</taxon>
        <taxon>Actinomycetes</taxon>
        <taxon>Micrococcales</taxon>
        <taxon>Microbacteriaceae</taxon>
        <taxon>Arenivirga</taxon>
    </lineage>
</organism>
<dbReference type="AlphaFoldDB" id="A0AA37UW17"/>
<proteinExistence type="predicted"/>
<dbReference type="GO" id="GO:0006310">
    <property type="term" value="P:DNA recombination"/>
    <property type="evidence" value="ECO:0007669"/>
    <property type="project" value="UniProtKB-KW"/>
</dbReference>
<protein>
    <submittedName>
        <fullName evidence="9">Tyrosine recombinase XerD</fullName>
    </submittedName>
</protein>
<gene>
    <name evidence="9" type="primary">xerD_4</name>
    <name evidence="7" type="synonym">xerD_1</name>
    <name evidence="8" type="synonym">xerD_3</name>
    <name evidence="7" type="ORF">GCM10025874_00470</name>
    <name evidence="8" type="ORF">GCM10025874_31620</name>
    <name evidence="9" type="ORF">GCM10025874_32150</name>
</gene>
<dbReference type="InterPro" id="IPR044068">
    <property type="entry name" value="CB"/>
</dbReference>
<keyword evidence="2 4" id="KW-0238">DNA-binding</keyword>
<dbReference type="GO" id="GO:0015074">
    <property type="term" value="P:DNA integration"/>
    <property type="evidence" value="ECO:0007669"/>
    <property type="project" value="UniProtKB-KW"/>
</dbReference>
<evidence type="ECO:0000313" key="7">
    <source>
        <dbReference type="EMBL" id="GMA26794.1"/>
    </source>
</evidence>
<evidence type="ECO:0000259" key="5">
    <source>
        <dbReference type="PROSITE" id="PS51898"/>
    </source>
</evidence>
<feature type="domain" description="Core-binding (CB)" evidence="6">
    <location>
        <begin position="17"/>
        <end position="95"/>
    </location>
</feature>
<dbReference type="InterPro" id="IPR011010">
    <property type="entry name" value="DNA_brk_join_enz"/>
</dbReference>
<dbReference type="Pfam" id="PF02899">
    <property type="entry name" value="Phage_int_SAM_1"/>
    <property type="match status" value="1"/>
</dbReference>
<sequence>MFMSASVQATDITSNTTRHGALAGAWLASLTSDNTRRAYRRDLTAFLEFLDGHGVDLFAAERPHVDLYRLSIEEQSAATVARKLSALSAFYRYAQDEGAATSNPVVRVKRPKIDADHSETQGLTRAQAMALLEAAKEDSARSHALVALLLFTGARVSEALGARVSDLKHSGGHRVLSVTRKGGKRALLVLPAQVLDALGGYLGTGTAHGTEVTTADAASAADALLFTTRTGKSWAPSEAFRTVQRLAKGAGIEGALSPHSLRHTHATLALDAGMPLAELQDSLGHADPRTTQRYNRARNRLERSSAHTLAAVLS</sequence>
<name>A0AA37UW17_9MICO</name>